<dbReference type="AlphaFoldDB" id="A0A2T2N4V3"/>
<dbReference type="STRING" id="1448308.A0A2T2N4V3"/>
<dbReference type="Pfam" id="PF13911">
    <property type="entry name" value="AhpC-TSA_2"/>
    <property type="match status" value="1"/>
</dbReference>
<evidence type="ECO:0008006" key="3">
    <source>
        <dbReference type="Google" id="ProtNLM"/>
    </source>
</evidence>
<dbReference type="SUPFAM" id="SSF52833">
    <property type="entry name" value="Thioredoxin-like"/>
    <property type="match status" value="1"/>
</dbReference>
<evidence type="ECO:0000313" key="2">
    <source>
        <dbReference type="Proteomes" id="UP000240883"/>
    </source>
</evidence>
<dbReference type="PANTHER" id="PTHR28630">
    <property type="match status" value="1"/>
</dbReference>
<sequence length="217" mass="23785">MADMTEAPGPTTLPTSEELAEALKVDVYDRGGQVQTLGDLIKDKRSVLIFTRHFWCLNCQAYVRAISKAIPPSNLPANTQILIIGNGSYQPIDTYASTTLSLYPIYTDPTCRLHAILKFKSTLKEESTGDEKRDYMRDAGSTLSRIVGGVKGAIGNLQHVAYIGPKSLNGGEVVLTADEKCEYIYRMQNTVDHTNVADLTKIVGVAQNSTDLQDISR</sequence>
<dbReference type="EMBL" id="KZ678149">
    <property type="protein sequence ID" value="PSN60461.1"/>
    <property type="molecule type" value="Genomic_DNA"/>
</dbReference>
<dbReference type="Proteomes" id="UP000240883">
    <property type="component" value="Unassembled WGS sequence"/>
</dbReference>
<organism evidence="1 2">
    <name type="scientific">Corynespora cassiicola Philippines</name>
    <dbReference type="NCBI Taxonomy" id="1448308"/>
    <lineage>
        <taxon>Eukaryota</taxon>
        <taxon>Fungi</taxon>
        <taxon>Dikarya</taxon>
        <taxon>Ascomycota</taxon>
        <taxon>Pezizomycotina</taxon>
        <taxon>Dothideomycetes</taxon>
        <taxon>Pleosporomycetidae</taxon>
        <taxon>Pleosporales</taxon>
        <taxon>Corynesporascaceae</taxon>
        <taxon>Corynespora</taxon>
    </lineage>
</organism>
<keyword evidence="2" id="KW-1185">Reference proteome</keyword>
<dbReference type="InterPro" id="IPR036249">
    <property type="entry name" value="Thioredoxin-like_sf"/>
</dbReference>
<evidence type="ECO:0000313" key="1">
    <source>
        <dbReference type="EMBL" id="PSN60461.1"/>
    </source>
</evidence>
<dbReference type="PANTHER" id="PTHR28630:SF3">
    <property type="entry name" value="PEROXIREDOXIN-LIKE 2C"/>
    <property type="match status" value="1"/>
</dbReference>
<name>A0A2T2N4V3_CORCC</name>
<accession>A0A2T2N4V3</accession>
<gene>
    <name evidence="1" type="ORF">BS50DRAFT_614146</name>
</gene>
<proteinExistence type="predicted"/>
<dbReference type="Gene3D" id="3.40.30.10">
    <property type="entry name" value="Glutaredoxin"/>
    <property type="match status" value="1"/>
</dbReference>
<reference evidence="1 2" key="1">
    <citation type="journal article" date="2018" name="Front. Microbiol.">
        <title>Genome-Wide Analysis of Corynespora cassiicola Leaf Fall Disease Putative Effectors.</title>
        <authorList>
            <person name="Lopez D."/>
            <person name="Ribeiro S."/>
            <person name="Label P."/>
            <person name="Fumanal B."/>
            <person name="Venisse J.S."/>
            <person name="Kohler A."/>
            <person name="de Oliveira R.R."/>
            <person name="Labutti K."/>
            <person name="Lipzen A."/>
            <person name="Lail K."/>
            <person name="Bauer D."/>
            <person name="Ohm R.A."/>
            <person name="Barry K.W."/>
            <person name="Spatafora J."/>
            <person name="Grigoriev I.V."/>
            <person name="Martin F.M."/>
            <person name="Pujade-Renaud V."/>
        </authorList>
    </citation>
    <scope>NUCLEOTIDE SEQUENCE [LARGE SCALE GENOMIC DNA]</scope>
    <source>
        <strain evidence="1 2">Philippines</strain>
    </source>
</reference>
<dbReference type="OrthoDB" id="40334at2759"/>
<dbReference type="InterPro" id="IPR032801">
    <property type="entry name" value="PXL2A/B/C"/>
</dbReference>
<protein>
    <recommendedName>
        <fullName evidence="3">Thioredoxin-like protein</fullName>
    </recommendedName>
</protein>